<dbReference type="SMART" id="SM01011">
    <property type="entry name" value="AMP_N"/>
    <property type="match status" value="1"/>
</dbReference>
<evidence type="ECO:0000256" key="5">
    <source>
        <dbReference type="ARBA" id="ARBA00022723"/>
    </source>
</evidence>
<evidence type="ECO:0000256" key="6">
    <source>
        <dbReference type="ARBA" id="ARBA00022801"/>
    </source>
</evidence>
<dbReference type="EC" id="3.4.11.9" evidence="4"/>
<comment type="cofactor">
    <cofactor evidence="2">
        <name>Mn(2+)</name>
        <dbReference type="ChEBI" id="CHEBI:29035"/>
    </cofactor>
</comment>
<dbReference type="CDD" id="cd01087">
    <property type="entry name" value="Prolidase"/>
    <property type="match status" value="1"/>
</dbReference>
<dbReference type="PANTHER" id="PTHR43226">
    <property type="entry name" value="XAA-PRO AMINOPEPTIDASE 3"/>
    <property type="match status" value="1"/>
</dbReference>
<keyword evidence="7" id="KW-0464">Manganese</keyword>
<dbReference type="InterPro" id="IPR036005">
    <property type="entry name" value="Creatinase/aminopeptidase-like"/>
</dbReference>
<evidence type="ECO:0000259" key="9">
    <source>
        <dbReference type="SMART" id="SM01011"/>
    </source>
</evidence>
<reference evidence="11" key="1">
    <citation type="journal article" date="2019" name="Int. J. Syst. Evol. Microbiol.">
        <title>The Global Catalogue of Microorganisms (GCM) 10K type strain sequencing project: providing services to taxonomists for standard genome sequencing and annotation.</title>
        <authorList>
            <consortium name="The Broad Institute Genomics Platform"/>
            <consortium name="The Broad Institute Genome Sequencing Center for Infectious Disease"/>
            <person name="Wu L."/>
            <person name="Ma J."/>
        </authorList>
    </citation>
    <scope>NUCLEOTIDE SEQUENCE [LARGE SCALE GENOMIC DNA]</scope>
    <source>
        <strain evidence="11">CGMCC 4.7680</strain>
    </source>
</reference>
<dbReference type="InterPro" id="IPR007865">
    <property type="entry name" value="Aminopep_P_N"/>
</dbReference>
<dbReference type="Proteomes" id="UP000649955">
    <property type="component" value="Unassembled WGS sequence"/>
</dbReference>
<dbReference type="InterPro" id="IPR052433">
    <property type="entry name" value="X-Pro_dipept-like"/>
</dbReference>
<dbReference type="PANTHER" id="PTHR43226:SF4">
    <property type="entry name" value="XAA-PRO AMINOPEPTIDASE 3"/>
    <property type="match status" value="1"/>
</dbReference>
<evidence type="ECO:0000313" key="10">
    <source>
        <dbReference type="EMBL" id="GHG12166.1"/>
    </source>
</evidence>
<dbReference type="SUPFAM" id="SSF53092">
    <property type="entry name" value="Creatinase/prolidase N-terminal domain"/>
    <property type="match status" value="1"/>
</dbReference>
<keyword evidence="6" id="KW-0378">Hydrolase</keyword>
<evidence type="ECO:0000256" key="1">
    <source>
        <dbReference type="ARBA" id="ARBA00001424"/>
    </source>
</evidence>
<dbReference type="SUPFAM" id="SSF55920">
    <property type="entry name" value="Creatinase/aminopeptidase"/>
    <property type="match status" value="1"/>
</dbReference>
<keyword evidence="10" id="KW-0031">Aminopeptidase</keyword>
<dbReference type="RefSeq" id="WP_191310695.1">
    <property type="nucleotide sequence ID" value="NZ_BNAW01000011.1"/>
</dbReference>
<accession>A0ABQ3KB87</accession>
<comment type="caution">
    <text evidence="10">The sequence shown here is derived from an EMBL/GenBank/DDBJ whole genome shotgun (WGS) entry which is preliminary data.</text>
</comment>
<feature type="region of interest" description="Disordered" evidence="8">
    <location>
        <begin position="1"/>
        <end position="20"/>
    </location>
</feature>
<gene>
    <name evidence="10" type="primary">pepPI</name>
    <name evidence="10" type="ORF">GCM10017567_31940</name>
</gene>
<keyword evidence="10" id="KW-0645">Protease</keyword>
<evidence type="ECO:0000256" key="7">
    <source>
        <dbReference type="ARBA" id="ARBA00023211"/>
    </source>
</evidence>
<dbReference type="InterPro" id="IPR000994">
    <property type="entry name" value="Pept_M24"/>
</dbReference>
<comment type="catalytic activity">
    <reaction evidence="1">
        <text>Release of any N-terminal amino acid, including proline, that is linked to proline, even from a dipeptide or tripeptide.</text>
        <dbReference type="EC" id="3.4.11.9"/>
    </reaction>
</comment>
<sequence>MHVIDNGKSSVGERQRTAAPQRYSEELLTFLRSGWAERSERTPVPIEQSACTAKRRQALSAAFPGERLVIPAGTAKTRVNDVKFGFRPSSEYVYLTGDRTEGAVLVLEPTPAGGHDERLYLQPGTSPDSREFWAPGHGELEGGRRRSLAEAAGELGVATGDIGRLAADLREAVAARPEVPSRMLRGHDVVPDALLAELEPDRLAAREGGEPTAAEARDRELKAHLAGARLVKDAWEIEQVRRACASTMRGFDDVVAELDQAIAVGERWVEGTFWRRARADGNDVGYSSVCAAGAHACSLHWVRNDGPLRPGELLLLDAGVETDTFYTADVTRTFPISGTFTAIQRKVYNAVHDALEAAIAAVEPGARFRAYHEAAERTLAERLVAWGLLDGPVDRVLERGLSRRYTLHGAGHMLGLDVHDCSGAPRADYVDGVLEPGMVLTVEPGLYFQPGDLTVPAEYRGIGVRIEDDVLVTEEGSENLTAALPCGAGEVENWVRSRRRGN</sequence>
<name>A0ABQ3KB87_9PSEU</name>
<evidence type="ECO:0000256" key="4">
    <source>
        <dbReference type="ARBA" id="ARBA00012574"/>
    </source>
</evidence>
<evidence type="ECO:0000313" key="11">
    <source>
        <dbReference type="Proteomes" id="UP000649955"/>
    </source>
</evidence>
<dbReference type="Gene3D" id="3.90.230.10">
    <property type="entry name" value="Creatinase/methionine aminopeptidase superfamily"/>
    <property type="match status" value="1"/>
</dbReference>
<dbReference type="Pfam" id="PF00557">
    <property type="entry name" value="Peptidase_M24"/>
    <property type="match status" value="1"/>
</dbReference>
<comment type="similarity">
    <text evidence="3">Belongs to the peptidase M24B family.</text>
</comment>
<evidence type="ECO:0000256" key="3">
    <source>
        <dbReference type="ARBA" id="ARBA00008766"/>
    </source>
</evidence>
<evidence type="ECO:0000256" key="8">
    <source>
        <dbReference type="SAM" id="MobiDB-lite"/>
    </source>
</evidence>
<feature type="domain" description="Aminopeptidase P N-terminal" evidence="9">
    <location>
        <begin position="46"/>
        <end position="188"/>
    </location>
</feature>
<protein>
    <recommendedName>
        <fullName evidence="4">Xaa-Pro aminopeptidase</fullName>
        <ecNumber evidence="4">3.4.11.9</ecNumber>
    </recommendedName>
</protein>
<evidence type="ECO:0000256" key="2">
    <source>
        <dbReference type="ARBA" id="ARBA00001936"/>
    </source>
</evidence>
<dbReference type="EMBL" id="BNAW01000011">
    <property type="protein sequence ID" value="GHG12166.1"/>
    <property type="molecule type" value="Genomic_DNA"/>
</dbReference>
<keyword evidence="11" id="KW-1185">Reference proteome</keyword>
<dbReference type="Pfam" id="PF05195">
    <property type="entry name" value="AMP_N"/>
    <property type="match status" value="1"/>
</dbReference>
<organism evidence="10 11">
    <name type="scientific">Amycolatopsis bullii</name>
    <dbReference type="NCBI Taxonomy" id="941987"/>
    <lineage>
        <taxon>Bacteria</taxon>
        <taxon>Bacillati</taxon>
        <taxon>Actinomycetota</taxon>
        <taxon>Actinomycetes</taxon>
        <taxon>Pseudonocardiales</taxon>
        <taxon>Pseudonocardiaceae</taxon>
        <taxon>Amycolatopsis</taxon>
    </lineage>
</organism>
<dbReference type="GO" id="GO:0004177">
    <property type="term" value="F:aminopeptidase activity"/>
    <property type="evidence" value="ECO:0007669"/>
    <property type="project" value="UniProtKB-KW"/>
</dbReference>
<dbReference type="InterPro" id="IPR029149">
    <property type="entry name" value="Creatin/AminoP/Spt16_N"/>
</dbReference>
<keyword evidence="5" id="KW-0479">Metal-binding</keyword>
<dbReference type="Gene3D" id="3.40.350.10">
    <property type="entry name" value="Creatinase/prolidase N-terminal domain"/>
    <property type="match status" value="1"/>
</dbReference>
<proteinExistence type="inferred from homology"/>